<sequence length="508" mass="57796">MQSLTLTIDRKAGIACKRTQFPLVQASAITVHKSQGGTYASVVYEYARTHPQKLVYVALSRCTNLNGLYLTNCDGDHAFYHREANPDKPMVDEFRRLESHRLHTVTQRYLAALKEQELSRVCEGGSRELTLALLNVRSLSAHALDVARDPVLGKVDLLCLTETWNNGTAAGSGCEDAVVRGYDAAACARAVATRRAGGVDVFLKRYLPFSEELRQQRQKLIMVLGENAVQVPHALAVPNLADWEGTMVDETPEIRKESIQRLQKLLKGDTLLKEPQDEKVLMMFLRSRKYDVKSTFRTMKNYFRARRDIPELFRNLTPANIPYKTVCTDHRLMMVSKEKDHLGRSVGLLRIGAWKSSICSLTDLTRCLLVLTESHLTEEETQIKGFVSVFDMEGLSPYHLAHLTPRYFMKILHVLQDCLPLRTEKIYVVNNPSIFALLFAVAKPFLHRKLLSRIELLGYNFSKLLAVVPTDIIPKRHGGTLEDFDYHSQEAFIERRSAYFEQMDRCGY</sequence>
<accession>A0ACB8CXN8</accession>
<proteinExistence type="predicted"/>
<protein>
    <submittedName>
        <fullName evidence="1">Uncharacterized protein</fullName>
    </submittedName>
</protein>
<keyword evidence="2" id="KW-1185">Reference proteome</keyword>
<reference evidence="1" key="1">
    <citation type="submission" date="2020-05" db="EMBL/GenBank/DDBJ databases">
        <title>Large-scale comparative analyses of tick genomes elucidate their genetic diversity and vector capacities.</title>
        <authorList>
            <person name="Jia N."/>
            <person name="Wang J."/>
            <person name="Shi W."/>
            <person name="Du L."/>
            <person name="Sun Y."/>
            <person name="Zhan W."/>
            <person name="Jiang J."/>
            <person name="Wang Q."/>
            <person name="Zhang B."/>
            <person name="Ji P."/>
            <person name="Sakyi L.B."/>
            <person name="Cui X."/>
            <person name="Yuan T."/>
            <person name="Jiang B."/>
            <person name="Yang W."/>
            <person name="Lam T.T.-Y."/>
            <person name="Chang Q."/>
            <person name="Ding S."/>
            <person name="Wang X."/>
            <person name="Zhu J."/>
            <person name="Ruan X."/>
            <person name="Zhao L."/>
            <person name="Wei J."/>
            <person name="Que T."/>
            <person name="Du C."/>
            <person name="Cheng J."/>
            <person name="Dai P."/>
            <person name="Han X."/>
            <person name="Huang E."/>
            <person name="Gao Y."/>
            <person name="Liu J."/>
            <person name="Shao H."/>
            <person name="Ye R."/>
            <person name="Li L."/>
            <person name="Wei W."/>
            <person name="Wang X."/>
            <person name="Wang C."/>
            <person name="Yang T."/>
            <person name="Huo Q."/>
            <person name="Li W."/>
            <person name="Guo W."/>
            <person name="Chen H."/>
            <person name="Zhou L."/>
            <person name="Ni X."/>
            <person name="Tian J."/>
            <person name="Zhou Y."/>
            <person name="Sheng Y."/>
            <person name="Liu T."/>
            <person name="Pan Y."/>
            <person name="Xia L."/>
            <person name="Li J."/>
            <person name="Zhao F."/>
            <person name="Cao W."/>
        </authorList>
    </citation>
    <scope>NUCLEOTIDE SEQUENCE</scope>
    <source>
        <strain evidence="1">Dsil-2018</strain>
    </source>
</reference>
<name>A0ACB8CXN8_DERSI</name>
<dbReference type="Proteomes" id="UP000821865">
    <property type="component" value="Chromosome 4"/>
</dbReference>
<comment type="caution">
    <text evidence="1">The sequence shown here is derived from an EMBL/GenBank/DDBJ whole genome shotgun (WGS) entry which is preliminary data.</text>
</comment>
<gene>
    <name evidence="1" type="ORF">HPB49_011978</name>
</gene>
<evidence type="ECO:0000313" key="1">
    <source>
        <dbReference type="EMBL" id="KAH7953767.1"/>
    </source>
</evidence>
<dbReference type="EMBL" id="CM023473">
    <property type="protein sequence ID" value="KAH7953767.1"/>
    <property type="molecule type" value="Genomic_DNA"/>
</dbReference>
<organism evidence="1 2">
    <name type="scientific">Dermacentor silvarum</name>
    <name type="common">Tick</name>
    <dbReference type="NCBI Taxonomy" id="543639"/>
    <lineage>
        <taxon>Eukaryota</taxon>
        <taxon>Metazoa</taxon>
        <taxon>Ecdysozoa</taxon>
        <taxon>Arthropoda</taxon>
        <taxon>Chelicerata</taxon>
        <taxon>Arachnida</taxon>
        <taxon>Acari</taxon>
        <taxon>Parasitiformes</taxon>
        <taxon>Ixodida</taxon>
        <taxon>Ixodoidea</taxon>
        <taxon>Ixodidae</taxon>
        <taxon>Rhipicephalinae</taxon>
        <taxon>Dermacentor</taxon>
    </lineage>
</organism>
<evidence type="ECO:0000313" key="2">
    <source>
        <dbReference type="Proteomes" id="UP000821865"/>
    </source>
</evidence>